<dbReference type="PATRIC" id="fig|1354253.4.peg.4730"/>
<dbReference type="InterPro" id="IPR009899">
    <property type="entry name" value="ArdA"/>
</dbReference>
<dbReference type="InterPro" id="IPR041893">
    <property type="entry name" value="ArdA_dom3"/>
</dbReference>
<dbReference type="Proteomes" id="UP000078504">
    <property type="component" value="Unassembled WGS sequence"/>
</dbReference>
<reference evidence="1 2" key="1">
    <citation type="submission" date="2016-04" db="EMBL/GenBank/DDBJ databases">
        <title>ATOL: Assembling a taxonomically balanced genome-scale reconstruction of the evolutionary history of the Enterobacteriaceae.</title>
        <authorList>
            <person name="Plunkett G.III."/>
            <person name="Neeno-Eckwall E.C."/>
            <person name="Glasner J.D."/>
            <person name="Perna N.T."/>
        </authorList>
    </citation>
    <scope>NUCLEOTIDE SEQUENCE [LARGE SCALE GENOMIC DNA]</scope>
    <source>
        <strain evidence="1 2">ATCC 51604</strain>
    </source>
</reference>
<evidence type="ECO:0000313" key="2">
    <source>
        <dbReference type="Proteomes" id="UP000078504"/>
    </source>
</evidence>
<dbReference type="Gene3D" id="1.10.10.1190">
    <property type="entry name" value="Antirestriction protein ArdA, domain 3"/>
    <property type="match status" value="1"/>
</dbReference>
<name>A0A1B7HLD2_9ENTR</name>
<proteinExistence type="predicted"/>
<dbReference type="EMBL" id="LXEP01000052">
    <property type="protein sequence ID" value="OAT16438.1"/>
    <property type="molecule type" value="Genomic_DNA"/>
</dbReference>
<accession>A0A1B7HLD2</accession>
<gene>
    <name evidence="1" type="ORF">M977_04595</name>
</gene>
<protein>
    <submittedName>
        <fullName evidence="1">ArdA family antirestriction protein</fullName>
    </submittedName>
</protein>
<dbReference type="Pfam" id="PF07275">
    <property type="entry name" value="ArdA"/>
    <property type="match status" value="1"/>
</dbReference>
<sequence length="67" mass="7669">MDYTGDCDFDRFEAAYCGEAEDEEDYAREYVDSTGMLSEVPQSLRDYFDFEHTGHGQSVDGCYDASR</sequence>
<comment type="caution">
    <text evidence="1">The sequence shown here is derived from an EMBL/GenBank/DDBJ whole genome shotgun (WGS) entry which is preliminary data.</text>
</comment>
<evidence type="ECO:0000313" key="1">
    <source>
        <dbReference type="EMBL" id="OAT16438.1"/>
    </source>
</evidence>
<dbReference type="AlphaFoldDB" id="A0A1B7HLD2"/>
<organism evidence="1 2">
    <name type="scientific">Buttiauxella gaviniae ATCC 51604</name>
    <dbReference type="NCBI Taxonomy" id="1354253"/>
    <lineage>
        <taxon>Bacteria</taxon>
        <taxon>Pseudomonadati</taxon>
        <taxon>Pseudomonadota</taxon>
        <taxon>Gammaproteobacteria</taxon>
        <taxon>Enterobacterales</taxon>
        <taxon>Enterobacteriaceae</taxon>
        <taxon>Buttiauxella</taxon>
    </lineage>
</organism>